<comment type="caution">
    <text evidence="1">The sequence shown here is derived from an EMBL/GenBank/DDBJ whole genome shotgun (WGS) entry which is preliminary data.</text>
</comment>
<accession>A0A0W1R3H5</accession>
<dbReference type="InterPro" id="IPR036388">
    <property type="entry name" value="WH-like_DNA-bd_sf"/>
</dbReference>
<evidence type="ECO:0000313" key="1">
    <source>
        <dbReference type="EMBL" id="KTG07678.1"/>
    </source>
</evidence>
<dbReference type="Gene3D" id="1.10.10.10">
    <property type="entry name" value="Winged helix-like DNA-binding domain superfamily/Winged helix DNA-binding domain"/>
    <property type="match status" value="1"/>
</dbReference>
<protein>
    <submittedName>
        <fullName evidence="1">Uncharacterized protein</fullName>
    </submittedName>
</protein>
<dbReference type="EMBL" id="LOPU01000040">
    <property type="protein sequence ID" value="KTG07678.1"/>
    <property type="molecule type" value="Genomic_DNA"/>
</dbReference>
<dbReference type="STRING" id="1514971.AUR64_02220"/>
<evidence type="ECO:0000313" key="2">
    <source>
        <dbReference type="Proteomes" id="UP000054387"/>
    </source>
</evidence>
<gene>
    <name evidence="1" type="ORF">AUR64_02220</name>
</gene>
<keyword evidence="2" id="KW-1185">Reference proteome</keyword>
<dbReference type="RefSeq" id="WP_058583509.1">
    <property type="nucleotide sequence ID" value="NZ_LOPU01000040.1"/>
</dbReference>
<dbReference type="Pfam" id="PF24033">
    <property type="entry name" value="DUF7342"/>
    <property type="match status" value="1"/>
</dbReference>
<name>A0A0W1R3H5_9EURY</name>
<sequence length="174" mass="19978">MSEPPSIDLVAEWEAELERRTTVEKIYDVALQLREPLRVADIADRAGITPDTAREHLNFLTELGVVKNPSDDPATYERNDAYFERRRIDQLWTEHSVEELQERIRELAARIADYEAAYDASTPAAVDAATVAEASGDRTIDDVYSDLRDWVTAQEERKLTKRTRLQRCRGDNQQ</sequence>
<dbReference type="SUPFAM" id="SSF46785">
    <property type="entry name" value="Winged helix' DNA-binding domain"/>
    <property type="match status" value="1"/>
</dbReference>
<organism evidence="1 2">
    <name type="scientific">Haloprofundus marisrubri</name>
    <dbReference type="NCBI Taxonomy" id="1514971"/>
    <lineage>
        <taxon>Archaea</taxon>
        <taxon>Methanobacteriati</taxon>
        <taxon>Methanobacteriota</taxon>
        <taxon>Stenosarchaea group</taxon>
        <taxon>Halobacteria</taxon>
        <taxon>Halobacteriales</taxon>
        <taxon>Haloferacaceae</taxon>
        <taxon>Haloprofundus</taxon>
    </lineage>
</organism>
<dbReference type="InterPro" id="IPR055766">
    <property type="entry name" value="DUF7342"/>
</dbReference>
<reference evidence="1 2" key="1">
    <citation type="submission" date="2015-12" db="EMBL/GenBank/DDBJ databases">
        <title>Haloprofundus marisrubri gen. nov., sp. nov., an extremely halophilic archaeon isolated from the Discovery deep brine-seawater interface in the Red Sea.</title>
        <authorList>
            <person name="Zhang G."/>
            <person name="Stingl U."/>
            <person name="Rashid M."/>
        </authorList>
    </citation>
    <scope>NUCLEOTIDE SEQUENCE [LARGE SCALE GENOMIC DNA]</scope>
    <source>
        <strain evidence="1 2">SB9</strain>
    </source>
</reference>
<dbReference type="Proteomes" id="UP000054387">
    <property type="component" value="Unassembled WGS sequence"/>
</dbReference>
<dbReference type="AlphaFoldDB" id="A0A0W1R3H5"/>
<proteinExistence type="predicted"/>
<dbReference type="InterPro" id="IPR036390">
    <property type="entry name" value="WH_DNA-bd_sf"/>
</dbReference>